<dbReference type="Gene3D" id="3.40.50.150">
    <property type="entry name" value="Vaccinia Virus protein VP39"/>
    <property type="match status" value="1"/>
</dbReference>
<name>A0A7K0G8H6_9ACTN</name>
<dbReference type="AlphaFoldDB" id="A0A7K0G8H6"/>
<dbReference type="Proteomes" id="UP000470010">
    <property type="component" value="Unassembled WGS sequence"/>
</dbReference>
<accession>A0A7K0G8H6</accession>
<evidence type="ECO:0008006" key="3">
    <source>
        <dbReference type="Google" id="ProtNLM"/>
    </source>
</evidence>
<dbReference type="EMBL" id="VTFZ01000006">
    <property type="protein sequence ID" value="MRX80128.1"/>
    <property type="molecule type" value="Genomic_DNA"/>
</dbReference>
<comment type="caution">
    <text evidence="1">The sequence shown here is derived from an EMBL/GenBank/DDBJ whole genome shotgun (WGS) entry which is preliminary data.</text>
</comment>
<sequence length="266" mass="29316">MNRALARQLIELNNRFYRENASSFSATRQAPWRGWDRVVEELIAAQPTAATHLSVLDVACGNRRFARFLAEKLPHTRLTYLGIDNCSELSGAGDASAPSEMASTGGAPASEVVITCDLLSALLEDEDPLADIAPCNLLCCFGFMHHVPGAELRSVLAEWLVAHTQSGGIIALSCWRFMDDKRLATQARAVTRNCRAYHPDLALEPNDYFLGWQGNADVPRYCHYIDEWELDDLSVAACASGARELERFNADGDGGVLNRYLLLQKA</sequence>
<protein>
    <recommendedName>
        <fullName evidence="3">Class I SAM-dependent methyltransferase</fullName>
    </recommendedName>
</protein>
<evidence type="ECO:0000313" key="1">
    <source>
        <dbReference type="EMBL" id="MRX80128.1"/>
    </source>
</evidence>
<reference evidence="2" key="1">
    <citation type="submission" date="2019-08" db="EMBL/GenBank/DDBJ databases">
        <title>Arthrobacter sp. nov., isolated from plateau pika and Tibetan wild ass.</title>
        <authorList>
            <person name="Ge Y."/>
        </authorList>
    </citation>
    <scope>NUCLEOTIDE SEQUENCE [LARGE SCALE GENOMIC DNA]</scope>
    <source>
        <strain evidence="2">HF-1365</strain>
    </source>
</reference>
<organism evidence="1 2">
    <name type="scientific">Enorma shizhengliae</name>
    <dbReference type="NCBI Taxonomy" id="2606615"/>
    <lineage>
        <taxon>Bacteria</taxon>
        <taxon>Bacillati</taxon>
        <taxon>Actinomycetota</taxon>
        <taxon>Coriobacteriia</taxon>
        <taxon>Coriobacteriales</taxon>
        <taxon>Coriobacteriaceae</taxon>
        <taxon>Enorma</taxon>
    </lineage>
</organism>
<dbReference type="InterPro" id="IPR029063">
    <property type="entry name" value="SAM-dependent_MTases_sf"/>
</dbReference>
<dbReference type="SUPFAM" id="SSF53335">
    <property type="entry name" value="S-adenosyl-L-methionine-dependent methyltransferases"/>
    <property type="match status" value="1"/>
</dbReference>
<proteinExistence type="predicted"/>
<dbReference type="RefSeq" id="WP_144688282.1">
    <property type="nucleotide sequence ID" value="NZ_VLLQ01000007.1"/>
</dbReference>
<keyword evidence="2" id="KW-1185">Reference proteome</keyword>
<evidence type="ECO:0000313" key="2">
    <source>
        <dbReference type="Proteomes" id="UP000470010"/>
    </source>
</evidence>
<gene>
    <name evidence="1" type="ORF">GJE22_05930</name>
</gene>